<feature type="transmembrane region" description="Helical" evidence="4">
    <location>
        <begin position="199"/>
        <end position="216"/>
    </location>
</feature>
<feature type="transmembrane region" description="Helical" evidence="4">
    <location>
        <begin position="168"/>
        <end position="193"/>
    </location>
</feature>
<feature type="transmembrane region" description="Helical" evidence="4">
    <location>
        <begin position="125"/>
        <end position="156"/>
    </location>
</feature>
<feature type="transmembrane region" description="Helical" evidence="4">
    <location>
        <begin position="287"/>
        <end position="308"/>
    </location>
</feature>
<dbReference type="InterPro" id="IPR011701">
    <property type="entry name" value="MFS"/>
</dbReference>
<comment type="subcellular location">
    <subcellularLocation>
        <location evidence="1">Membrane</location>
        <topology evidence="1">Multi-pass membrane protein</topology>
    </subcellularLocation>
</comment>
<evidence type="ECO:0000256" key="1">
    <source>
        <dbReference type="ARBA" id="ARBA00004141"/>
    </source>
</evidence>
<dbReference type="InterPro" id="IPR036259">
    <property type="entry name" value="MFS_trans_sf"/>
</dbReference>
<evidence type="ECO:0000313" key="6">
    <source>
        <dbReference type="Proteomes" id="UP000837801"/>
    </source>
</evidence>
<reference evidence="5" key="1">
    <citation type="submission" date="2022-03" db="EMBL/GenBank/DDBJ databases">
        <authorList>
            <person name="Legras J.-L."/>
            <person name="Devillers H."/>
            <person name="Grondin C."/>
        </authorList>
    </citation>
    <scope>NUCLEOTIDE SEQUENCE</scope>
    <source>
        <strain evidence="5">CLIB 1423</strain>
    </source>
</reference>
<protein>
    <submittedName>
        <fullName evidence="5">Uncharacterized transporter Esbp6p</fullName>
    </submittedName>
</protein>
<keyword evidence="4" id="KW-0472">Membrane</keyword>
<name>A0A9P0QR45_9ASCO</name>
<evidence type="ECO:0000313" key="5">
    <source>
        <dbReference type="EMBL" id="CAH2353416.1"/>
    </source>
</evidence>
<feature type="transmembrane region" description="Helical" evidence="4">
    <location>
        <begin position="432"/>
        <end position="452"/>
    </location>
</feature>
<keyword evidence="4" id="KW-0812">Transmembrane</keyword>
<comment type="similarity">
    <text evidence="2">Belongs to the major facilitator superfamily. Monocarboxylate porter (TC 2.A.1.13) family.</text>
</comment>
<dbReference type="GO" id="GO:0016020">
    <property type="term" value="C:membrane"/>
    <property type="evidence" value="ECO:0007669"/>
    <property type="project" value="UniProtKB-SubCell"/>
</dbReference>
<dbReference type="SUPFAM" id="SSF103473">
    <property type="entry name" value="MFS general substrate transporter"/>
    <property type="match status" value="1"/>
</dbReference>
<sequence>MSSTKDEDSASLETNGTSKVYEPYHLDTTVEAHYSKSHQGSELLKIFSSAKDGHEFQTDYLPRAEAEHSLARRLTNNEGTQTESNYIASIKSTDQAQKSKNTSDLENQSESSNCDDKDPPKDEGFAWVVAVCAMLVEFCTWGSNAGYGVFLSYYISSGTFAGATQYDYALIGGMILCFAQFLAPVCVLCYRVFGPFYTTYFGIMLQTLGYLLASFATKRWQLYCTQGFLVGVSVSFVYLPATLMLSTWFEKRKATAMGIAVSGSGLGGVFFSLVVQKIMSETGDQKWALRMCAFVSGFVALIACSIMKPRNYKPLPLKVTLTKEFIFGNAKTIFSVSVFRDYALVLLGIWFGISVLGYMLVLFSISSYGISVGLSANQGSILTAVMNAGQVIGRPSCGFMADKFGRFNFTIINCLVVTVLILAFWINSTSFGALLAFSVIIGSTIGVGSLYCQSLASDILQDMENLPAAWSGLNIIVSFFCIGTEDIAFALKKDGAVNPYLHTQIFGGVCFFVSALLLCIMREKVVRKRIVASLDGDRKLHFEQSSLKRCLKGFSQAESELERIQMRIDRYELLTHHSSIKYYFIRMFYPMIV</sequence>
<accession>A0A9P0QR45</accession>
<keyword evidence="4" id="KW-1133">Transmembrane helix</keyword>
<dbReference type="AlphaFoldDB" id="A0A9P0QR45"/>
<feature type="transmembrane region" description="Helical" evidence="4">
    <location>
        <begin position="228"/>
        <end position="249"/>
    </location>
</feature>
<comment type="caution">
    <text evidence="5">The sequence shown here is derived from an EMBL/GenBank/DDBJ whole genome shotgun (WGS) entry which is preliminary data.</text>
</comment>
<feature type="transmembrane region" description="Helical" evidence="4">
    <location>
        <begin position="342"/>
        <end position="365"/>
    </location>
</feature>
<dbReference type="Proteomes" id="UP000837801">
    <property type="component" value="Unassembled WGS sequence"/>
</dbReference>
<organism evidence="5 6">
    <name type="scientific">[Candida] railenensis</name>
    <dbReference type="NCBI Taxonomy" id="45579"/>
    <lineage>
        <taxon>Eukaryota</taxon>
        <taxon>Fungi</taxon>
        <taxon>Dikarya</taxon>
        <taxon>Ascomycota</taxon>
        <taxon>Saccharomycotina</taxon>
        <taxon>Pichiomycetes</taxon>
        <taxon>Debaryomycetaceae</taxon>
        <taxon>Kurtzmaniella</taxon>
    </lineage>
</organism>
<gene>
    <name evidence="5" type="ORF">CLIB1423_10S04522</name>
</gene>
<dbReference type="PANTHER" id="PTHR11360">
    <property type="entry name" value="MONOCARBOXYLATE TRANSPORTER"/>
    <property type="match status" value="1"/>
</dbReference>
<evidence type="ECO:0000256" key="3">
    <source>
        <dbReference type="SAM" id="MobiDB-lite"/>
    </source>
</evidence>
<dbReference type="Gene3D" id="1.20.1250.20">
    <property type="entry name" value="MFS general substrate transporter like domains"/>
    <property type="match status" value="2"/>
</dbReference>
<dbReference type="PANTHER" id="PTHR11360:SF315">
    <property type="entry name" value="TRANSPORTER MCH2-RELATED"/>
    <property type="match status" value="1"/>
</dbReference>
<feature type="transmembrane region" description="Helical" evidence="4">
    <location>
        <begin position="407"/>
        <end position="426"/>
    </location>
</feature>
<feature type="transmembrane region" description="Helical" evidence="4">
    <location>
        <begin position="473"/>
        <end position="491"/>
    </location>
</feature>
<dbReference type="EMBL" id="CAKXYY010000010">
    <property type="protein sequence ID" value="CAH2353416.1"/>
    <property type="molecule type" value="Genomic_DNA"/>
</dbReference>
<evidence type="ECO:0000256" key="4">
    <source>
        <dbReference type="SAM" id="Phobius"/>
    </source>
</evidence>
<dbReference type="OrthoDB" id="2213137at2759"/>
<dbReference type="InterPro" id="IPR050327">
    <property type="entry name" value="Proton-linked_MCT"/>
</dbReference>
<evidence type="ECO:0000256" key="2">
    <source>
        <dbReference type="ARBA" id="ARBA00006727"/>
    </source>
</evidence>
<dbReference type="GO" id="GO:0022857">
    <property type="term" value="F:transmembrane transporter activity"/>
    <property type="evidence" value="ECO:0007669"/>
    <property type="project" value="InterPro"/>
</dbReference>
<feature type="compositionally biased region" description="Polar residues" evidence="3">
    <location>
        <begin position="93"/>
        <end position="112"/>
    </location>
</feature>
<dbReference type="Pfam" id="PF07690">
    <property type="entry name" value="MFS_1"/>
    <property type="match status" value="1"/>
</dbReference>
<proteinExistence type="inferred from homology"/>
<feature type="region of interest" description="Disordered" evidence="3">
    <location>
        <begin position="1"/>
        <end position="22"/>
    </location>
</feature>
<feature type="transmembrane region" description="Helical" evidence="4">
    <location>
        <begin position="503"/>
        <end position="521"/>
    </location>
</feature>
<keyword evidence="6" id="KW-1185">Reference proteome</keyword>
<feature type="region of interest" description="Disordered" evidence="3">
    <location>
        <begin position="93"/>
        <end position="119"/>
    </location>
</feature>
<feature type="transmembrane region" description="Helical" evidence="4">
    <location>
        <begin position="255"/>
        <end position="275"/>
    </location>
</feature>